<dbReference type="CDD" id="cd06529">
    <property type="entry name" value="S24_LexA-like"/>
    <property type="match status" value="1"/>
</dbReference>
<dbReference type="SUPFAM" id="SSF51306">
    <property type="entry name" value="LexA/Signal peptidase"/>
    <property type="match status" value="1"/>
</dbReference>
<dbReference type="PROSITE" id="PS50943">
    <property type="entry name" value="HTH_CROC1"/>
    <property type="match status" value="1"/>
</dbReference>
<dbReference type="Proteomes" id="UP001595976">
    <property type="component" value="Unassembled WGS sequence"/>
</dbReference>
<keyword evidence="3" id="KW-1185">Reference proteome</keyword>
<comment type="caution">
    <text evidence="2">The sequence shown here is derived from an EMBL/GenBank/DDBJ whole genome shotgun (WGS) entry which is preliminary data.</text>
</comment>
<gene>
    <name evidence="2" type="ORF">ACFPK2_06925</name>
</gene>
<reference evidence="3" key="1">
    <citation type="journal article" date="2019" name="Int. J. Syst. Evol. Microbiol.">
        <title>The Global Catalogue of Microorganisms (GCM) 10K type strain sequencing project: providing services to taxonomists for standard genome sequencing and annotation.</title>
        <authorList>
            <consortium name="The Broad Institute Genomics Platform"/>
            <consortium name="The Broad Institute Genome Sequencing Center for Infectious Disease"/>
            <person name="Wu L."/>
            <person name="Ma J."/>
        </authorList>
    </citation>
    <scope>NUCLEOTIDE SEQUENCE [LARGE SCALE GENOMIC DNA]</scope>
    <source>
        <strain evidence="3">CGMCC 1.15643</strain>
    </source>
</reference>
<feature type="domain" description="HTH cro/C1-type" evidence="1">
    <location>
        <begin position="57"/>
        <end position="92"/>
    </location>
</feature>
<dbReference type="EMBL" id="JBHSLI010000002">
    <property type="protein sequence ID" value="MFC5292719.1"/>
    <property type="molecule type" value="Genomic_DNA"/>
</dbReference>
<dbReference type="Gene3D" id="1.10.260.40">
    <property type="entry name" value="lambda repressor-like DNA-binding domains"/>
    <property type="match status" value="1"/>
</dbReference>
<dbReference type="InterPro" id="IPR036286">
    <property type="entry name" value="LexA/Signal_pep-like_sf"/>
</dbReference>
<evidence type="ECO:0000313" key="2">
    <source>
        <dbReference type="EMBL" id="MFC5292719.1"/>
    </source>
</evidence>
<evidence type="ECO:0000313" key="3">
    <source>
        <dbReference type="Proteomes" id="UP001595976"/>
    </source>
</evidence>
<proteinExistence type="predicted"/>
<dbReference type="InterPro" id="IPR010982">
    <property type="entry name" value="Lambda_DNA-bd_dom_sf"/>
</dbReference>
<dbReference type="Gene3D" id="2.10.109.10">
    <property type="entry name" value="Umud Fragment, subunit A"/>
    <property type="match status" value="1"/>
</dbReference>
<dbReference type="InterPro" id="IPR039418">
    <property type="entry name" value="LexA-like"/>
</dbReference>
<dbReference type="RefSeq" id="WP_260347989.1">
    <property type="nucleotide sequence ID" value="NZ_JAOAOS010000002.1"/>
</dbReference>
<accession>A0ABW0F007</accession>
<dbReference type="Pfam" id="PF00717">
    <property type="entry name" value="Peptidase_S24"/>
    <property type="match status" value="1"/>
</dbReference>
<name>A0ABW0F007_9HYPH</name>
<dbReference type="InterPro" id="IPR015927">
    <property type="entry name" value="Peptidase_S24_S26A/B/C"/>
</dbReference>
<evidence type="ECO:0000259" key="1">
    <source>
        <dbReference type="PROSITE" id="PS50943"/>
    </source>
</evidence>
<organism evidence="2 3">
    <name type="scientific">Bosea minatitlanensis</name>
    <dbReference type="NCBI Taxonomy" id="128782"/>
    <lineage>
        <taxon>Bacteria</taxon>
        <taxon>Pseudomonadati</taxon>
        <taxon>Pseudomonadota</taxon>
        <taxon>Alphaproteobacteria</taxon>
        <taxon>Hyphomicrobiales</taxon>
        <taxon>Boseaceae</taxon>
        <taxon>Bosea</taxon>
    </lineage>
</organism>
<sequence length="244" mass="27082">MDVIYTNRVHVVNMISVHTMCERLPMATDNETMGDRLKLARVNAGYDSARKAAIAFGWPTSTYGAHENGQNNFSPEEAEKYASAFDVDDAWLLTGRGRQAEEQTVKVIGRIGAGGSIDTSTEQIGVDDPLYEIRVSGLLIDDPIAYEVMGESMVPRYDDGDIVIVSARGVEIDNIVSREAAVRTRDDARYLKIVEEGSKPGLYDLISHNARPIRDAEVVWASRVAHVIRADLVRKRVKPLRHGR</sequence>
<dbReference type="CDD" id="cd00093">
    <property type="entry name" value="HTH_XRE"/>
    <property type="match status" value="1"/>
</dbReference>
<protein>
    <submittedName>
        <fullName evidence="2">XRE family transcriptional regulator</fullName>
    </submittedName>
</protein>
<dbReference type="SUPFAM" id="SSF47413">
    <property type="entry name" value="lambda repressor-like DNA-binding domains"/>
    <property type="match status" value="1"/>
</dbReference>
<dbReference type="SMART" id="SM00530">
    <property type="entry name" value="HTH_XRE"/>
    <property type="match status" value="1"/>
</dbReference>
<dbReference type="InterPro" id="IPR001387">
    <property type="entry name" value="Cro/C1-type_HTH"/>
</dbReference>